<reference evidence="2 4" key="2">
    <citation type="journal article" date="2012" name="BMC Genomics">
        <title>A comparative genomics perspective on the genetic content of the alkaliphilic haloarchaeon Natrialba magadii ATCC 43099T.</title>
        <authorList>
            <person name="Siddaramappa S."/>
            <person name="Challacombe J.F."/>
            <person name="Decastro R.E."/>
            <person name="Pfeiffer F."/>
            <person name="Sastre D.E."/>
            <person name="Gimenez M.I."/>
            <person name="Paggi R.A."/>
            <person name="Detter J.C."/>
            <person name="Davenport K.W."/>
            <person name="Goodwin L.A."/>
            <person name="Kyrpides N."/>
            <person name="Tapia R."/>
            <person name="Pitluck S."/>
            <person name="Lucas S."/>
            <person name="Woyke T."/>
            <person name="Maupin-Furlow J.A."/>
        </authorList>
    </citation>
    <scope>NUCLEOTIDE SEQUENCE [LARGE SCALE GENOMIC DNA]</scope>
    <source>
        <strain evidence="2">ATCC 43099</strain>
        <strain evidence="4">ATCC 43099 / DSM 3394 / CCM 3739 / CIP 104546 / IAM 13178 / JCM 8861 / NBRC 102185 / NCIMB 2190 / MS3</strain>
    </source>
</reference>
<keyword evidence="4" id="KW-1185">Reference proteome</keyword>
<feature type="compositionally biased region" description="Low complexity" evidence="1">
    <location>
        <begin position="10"/>
        <end position="49"/>
    </location>
</feature>
<organism evidence="2 4">
    <name type="scientific">Natrialba magadii (strain ATCC 43099 / DSM 3394 / CCM 3739 / CIP 104546 / IAM 13178 / JCM 8861 / NBRC 102185 / NCIMB 2190 / MS3)</name>
    <name type="common">Natronobacterium magadii</name>
    <dbReference type="NCBI Taxonomy" id="547559"/>
    <lineage>
        <taxon>Archaea</taxon>
        <taxon>Methanobacteriati</taxon>
        <taxon>Methanobacteriota</taxon>
        <taxon>Stenosarchaea group</taxon>
        <taxon>Halobacteria</taxon>
        <taxon>Halobacteriales</taxon>
        <taxon>Natrialbaceae</taxon>
        <taxon>Natrialba</taxon>
    </lineage>
</organism>
<keyword evidence="2" id="KW-0614">Plasmid</keyword>
<dbReference type="RefSeq" id="WP_004266972.1">
    <property type="nucleotide sequence ID" value="NC_013923.1"/>
</dbReference>
<reference evidence="4" key="1">
    <citation type="submission" date="2010-02" db="EMBL/GenBank/DDBJ databases">
        <title>Complete sequence of plasmid 1 of Natrialba magadii ATCC 43099.</title>
        <authorList>
            <consortium name="US DOE Joint Genome Institute"/>
            <person name="Lucas S."/>
            <person name="Copeland A."/>
            <person name="Lapidus A."/>
            <person name="Cheng J.-F."/>
            <person name="Bruce D."/>
            <person name="Goodwin L."/>
            <person name="Pitluck S."/>
            <person name="Davenport K."/>
            <person name="Saunders E."/>
            <person name="Detter J.C."/>
            <person name="Han C."/>
            <person name="Tapia R."/>
            <person name="Land M."/>
            <person name="Hauser L."/>
            <person name="Kyrpides N."/>
            <person name="Mikhailova N."/>
            <person name="De Castro R.E."/>
            <person name="Maupin-Furlow J.A."/>
            <person name="Woyke T."/>
        </authorList>
    </citation>
    <scope>NUCLEOTIDE SEQUENCE [LARGE SCALE GENOMIC DNA]</scope>
    <source>
        <strain evidence="4">ATCC 43099 / DSM 3394 / CCM 3739 / CIP 104546 / IAM 13178 / JCM 8861 / NBRC 102185 / NCIMB 2190 / MS3</strain>
        <plasmid evidence="4">pNMAG01</plasmid>
    </source>
</reference>
<proteinExistence type="predicted"/>
<gene>
    <name evidence="2" type="ordered locus">Nmag_3694</name>
    <name evidence="3" type="ORF">C500_00397</name>
</gene>
<dbReference type="Proteomes" id="UP000011543">
    <property type="component" value="Unassembled WGS sequence"/>
</dbReference>
<dbReference type="Pfam" id="PF26032">
    <property type="entry name" value="DUF8008"/>
    <property type="match status" value="1"/>
</dbReference>
<dbReference type="Proteomes" id="UP000001879">
    <property type="component" value="Plasmid pNMAG01"/>
</dbReference>
<dbReference type="PATRIC" id="fig|547559.17.peg.69"/>
<dbReference type="SUPFAM" id="SSF57997">
    <property type="entry name" value="Tropomyosin"/>
    <property type="match status" value="1"/>
</dbReference>
<evidence type="ECO:0000313" key="5">
    <source>
        <dbReference type="Proteomes" id="UP000011543"/>
    </source>
</evidence>
<sequence length="323" mass="36069">MSTNSEHATATDTDTGTDTNTSTVTGTDTDAKTATCTNTSTDTNTTPDEPTTHSLATELESLRNRLETLESTLEQKTARIEHLEQELDRTRAENERLESRVTELEETRAPNEAIEARLDAHEKKLAANKARVSELQARELEKGAHLLESHVDPSTIDVTDGRLERITKDDGAQYVRLPESDDPLERGGDVAVAHGDLLPVQQLARMDDEMRRATTSALPVRLAAHLWKARTDPSVGDNPWKQGCKNVREYVTASDMKHWIRRQESGISDTYAKKLVSRTIDALLDLSRNRLAIRRTSQRKNGLEYTERRVLLPADAAIPGERL</sequence>
<name>D3T0X8_NATMM</name>
<dbReference type="HOGENOM" id="CLU_060890_0_0_2"/>
<reference evidence="2" key="4">
    <citation type="submission" date="2016-09" db="EMBL/GenBank/DDBJ databases">
        <authorList>
            <person name="Pfeiffer F."/>
        </authorList>
    </citation>
    <scope>NUCLEOTIDE SEQUENCE</scope>
    <source>
        <strain evidence="2">ATCC 43099</strain>
        <plasmid evidence="2">pNMAG01</plasmid>
    </source>
</reference>
<dbReference type="GeneID" id="8826562"/>
<geneLocation type="plasmid" evidence="2 4">
    <name>pNMAG01</name>
</geneLocation>
<evidence type="ECO:0000313" key="4">
    <source>
        <dbReference type="Proteomes" id="UP000001879"/>
    </source>
</evidence>
<evidence type="ECO:0000256" key="1">
    <source>
        <dbReference type="SAM" id="MobiDB-lite"/>
    </source>
</evidence>
<dbReference type="EMBL" id="AOHS01000007">
    <property type="protein sequence ID" value="ELY34348.1"/>
    <property type="molecule type" value="Genomic_DNA"/>
</dbReference>
<dbReference type="AlphaFoldDB" id="D3T0X8"/>
<dbReference type="OrthoDB" id="195095at2157"/>
<dbReference type="InterPro" id="IPR058321">
    <property type="entry name" value="DUF8008"/>
</dbReference>
<feature type="region of interest" description="Disordered" evidence="1">
    <location>
        <begin position="1"/>
        <end position="53"/>
    </location>
</feature>
<evidence type="ECO:0000313" key="3">
    <source>
        <dbReference type="EMBL" id="ELY34348.1"/>
    </source>
</evidence>
<reference evidence="3 5" key="3">
    <citation type="journal article" date="2014" name="PLoS Genet.">
        <title>Phylogenetically driven sequencing of extremely halophilic archaea reveals strategies for static and dynamic osmo-response.</title>
        <authorList>
            <person name="Becker E.A."/>
            <person name="Seitzer P.M."/>
            <person name="Tritt A."/>
            <person name="Larsen D."/>
            <person name="Krusor M."/>
            <person name="Yao A.I."/>
            <person name="Wu D."/>
            <person name="Madern D."/>
            <person name="Eisen J.A."/>
            <person name="Darling A.E."/>
            <person name="Facciotti M.T."/>
        </authorList>
    </citation>
    <scope>NUCLEOTIDE SEQUENCE [LARGE SCALE GENOMIC DNA]</scope>
    <source>
        <strain evidence="5">ATCC 43099 / DSM 3394 / CCM 3739 / CIP 104546 / IAM 13178 / JCM 8861 / NBRC 102185 / NCIMB 2190 / MS3</strain>
        <strain evidence="3">MS-3</strain>
    </source>
</reference>
<dbReference type="EMBL" id="CP001933">
    <property type="protein sequence ID" value="ADD07237.1"/>
    <property type="molecule type" value="Genomic_DNA"/>
</dbReference>
<accession>D3T0X8</accession>
<dbReference type="Gene3D" id="1.10.287.1490">
    <property type="match status" value="1"/>
</dbReference>
<evidence type="ECO:0000313" key="2">
    <source>
        <dbReference type="EMBL" id="ADD07237.1"/>
    </source>
</evidence>
<protein>
    <submittedName>
        <fullName evidence="2">Uncharacterized protein</fullName>
    </submittedName>
</protein>
<dbReference type="KEGG" id="nmg:Nmag_3694"/>